<sequence>MKRDGRKVHPFFWYYCIITKFNLISFSSMASAPFSAKMKHIHLFCISIVIGVSCNSAPDLKNYGVISSEINEIPTIDTSNNIVRPITLIARLYHLTNKSTNHHIDFVCKAYLKGDGDVILEKTEKHVVAPQETINLDVDSSSNSRVLKFEIVEAHTVNE</sequence>
<keyword evidence="1" id="KW-1133">Transmembrane helix</keyword>
<evidence type="ECO:0008006" key="4">
    <source>
        <dbReference type="Google" id="ProtNLM"/>
    </source>
</evidence>
<evidence type="ECO:0000313" key="3">
    <source>
        <dbReference type="Proteomes" id="UP001204376"/>
    </source>
</evidence>
<dbReference type="EMBL" id="JANHOH010000008">
    <property type="protein sequence ID" value="MCQ6960520.1"/>
    <property type="molecule type" value="Genomic_DNA"/>
</dbReference>
<dbReference type="Proteomes" id="UP001204376">
    <property type="component" value="Unassembled WGS sequence"/>
</dbReference>
<reference evidence="2 3" key="1">
    <citation type="submission" date="2022-07" db="EMBL/GenBank/DDBJ databases">
        <title>Mucilaginibacter sp. JC4.</title>
        <authorList>
            <person name="Le V."/>
            <person name="Ko S.-R."/>
            <person name="Ahn C.-Y."/>
            <person name="Oh H.-M."/>
        </authorList>
    </citation>
    <scope>NUCLEOTIDE SEQUENCE [LARGE SCALE GENOMIC DNA]</scope>
    <source>
        <strain evidence="2 3">JC4</strain>
    </source>
</reference>
<name>A0ABT1T7B5_9SPHI</name>
<protein>
    <recommendedName>
        <fullName evidence="4">DUF4625 domain-containing protein</fullName>
    </recommendedName>
</protein>
<feature type="transmembrane region" description="Helical" evidence="1">
    <location>
        <begin position="12"/>
        <end position="34"/>
    </location>
</feature>
<keyword evidence="3" id="KW-1185">Reference proteome</keyword>
<comment type="caution">
    <text evidence="2">The sequence shown here is derived from an EMBL/GenBank/DDBJ whole genome shotgun (WGS) entry which is preliminary data.</text>
</comment>
<accession>A0ABT1T7B5</accession>
<dbReference type="RefSeq" id="WP_256540699.1">
    <property type="nucleotide sequence ID" value="NZ_JANHOH010000008.1"/>
</dbReference>
<keyword evidence="1" id="KW-0472">Membrane</keyword>
<gene>
    <name evidence="2" type="ORF">NPE20_21250</name>
</gene>
<evidence type="ECO:0000256" key="1">
    <source>
        <dbReference type="SAM" id="Phobius"/>
    </source>
</evidence>
<evidence type="ECO:0000313" key="2">
    <source>
        <dbReference type="EMBL" id="MCQ6960520.1"/>
    </source>
</evidence>
<proteinExistence type="predicted"/>
<keyword evidence="1" id="KW-0812">Transmembrane</keyword>
<organism evidence="2 3">
    <name type="scientific">Mucilaginibacter aquariorum</name>
    <dbReference type="NCBI Taxonomy" id="2967225"/>
    <lineage>
        <taxon>Bacteria</taxon>
        <taxon>Pseudomonadati</taxon>
        <taxon>Bacteroidota</taxon>
        <taxon>Sphingobacteriia</taxon>
        <taxon>Sphingobacteriales</taxon>
        <taxon>Sphingobacteriaceae</taxon>
        <taxon>Mucilaginibacter</taxon>
    </lineage>
</organism>